<dbReference type="GO" id="GO:0005506">
    <property type="term" value="F:iron ion binding"/>
    <property type="evidence" value="ECO:0007669"/>
    <property type="project" value="InterPro"/>
</dbReference>
<keyword evidence="4 5" id="KW-0472">Membrane</keyword>
<keyword evidence="8" id="KW-1185">Reference proteome</keyword>
<evidence type="ECO:0000313" key="7">
    <source>
        <dbReference type="EMBL" id="GAD98278.1"/>
    </source>
</evidence>
<feature type="transmembrane region" description="Helical" evidence="5">
    <location>
        <begin position="171"/>
        <end position="191"/>
    </location>
</feature>
<dbReference type="PANTHER" id="PTHR11863">
    <property type="entry name" value="STEROL DESATURASE"/>
    <property type="match status" value="1"/>
</dbReference>
<proteinExistence type="predicted"/>
<dbReference type="InterPro" id="IPR006694">
    <property type="entry name" value="Fatty_acid_hydroxylase"/>
</dbReference>
<protein>
    <recommendedName>
        <fullName evidence="6">Fatty acid hydroxylase domain-containing protein</fullName>
    </recommendedName>
</protein>
<comment type="caution">
    <text evidence="7">The sequence shown here is derived from an EMBL/GenBank/DDBJ whole genome shotgun (WGS) entry which is preliminary data.</text>
</comment>
<dbReference type="eggNOG" id="ENOG502RXPC">
    <property type="taxonomic scope" value="Eukaryota"/>
</dbReference>
<dbReference type="GO" id="GO:0016020">
    <property type="term" value="C:membrane"/>
    <property type="evidence" value="ECO:0007669"/>
    <property type="project" value="UniProtKB-SubCell"/>
</dbReference>
<accession>V5G1M7</accession>
<dbReference type="OrthoDB" id="6354873at2759"/>
<reference evidence="8" key="1">
    <citation type="journal article" date="2014" name="Genome Announc.">
        <title>Draft genome sequence of the formaldehyde-resistant fungus Byssochlamys spectabilis No. 5 (anamorph Paecilomyces variotii No. 5) (NBRC109023).</title>
        <authorList>
            <person name="Oka T."/>
            <person name="Ekino K."/>
            <person name="Fukuda K."/>
            <person name="Nomura Y."/>
        </authorList>
    </citation>
    <scope>NUCLEOTIDE SEQUENCE [LARGE SCALE GENOMIC DNA]</scope>
    <source>
        <strain evidence="8">No. 5 / NBRC 109023</strain>
    </source>
</reference>
<evidence type="ECO:0000256" key="4">
    <source>
        <dbReference type="ARBA" id="ARBA00023136"/>
    </source>
</evidence>
<dbReference type="InterPro" id="IPR050307">
    <property type="entry name" value="Sterol_Desaturase_Related"/>
</dbReference>
<dbReference type="AlphaFoldDB" id="V5G1M7"/>
<evidence type="ECO:0000256" key="2">
    <source>
        <dbReference type="ARBA" id="ARBA00022692"/>
    </source>
</evidence>
<keyword evidence="2 5" id="KW-0812">Transmembrane</keyword>
<keyword evidence="3 5" id="KW-1133">Transmembrane helix</keyword>
<evidence type="ECO:0000313" key="8">
    <source>
        <dbReference type="Proteomes" id="UP000018001"/>
    </source>
</evidence>
<evidence type="ECO:0000256" key="3">
    <source>
        <dbReference type="ARBA" id="ARBA00022989"/>
    </source>
</evidence>
<comment type="subcellular location">
    <subcellularLocation>
        <location evidence="1">Membrane</location>
    </subcellularLocation>
</comment>
<name>V5G1M7_BYSSN</name>
<feature type="transmembrane region" description="Helical" evidence="5">
    <location>
        <begin position="87"/>
        <end position="105"/>
    </location>
</feature>
<evidence type="ECO:0000259" key="6">
    <source>
        <dbReference type="Pfam" id="PF04116"/>
    </source>
</evidence>
<evidence type="ECO:0000256" key="5">
    <source>
        <dbReference type="SAM" id="Phobius"/>
    </source>
</evidence>
<dbReference type="GO" id="GO:0016491">
    <property type="term" value="F:oxidoreductase activity"/>
    <property type="evidence" value="ECO:0007669"/>
    <property type="project" value="InterPro"/>
</dbReference>
<gene>
    <name evidence="7" type="ORF">PVAR5_6969</name>
</gene>
<dbReference type="Proteomes" id="UP000018001">
    <property type="component" value="Unassembled WGS sequence"/>
</dbReference>
<dbReference type="GO" id="GO:0008610">
    <property type="term" value="P:lipid biosynthetic process"/>
    <property type="evidence" value="ECO:0007669"/>
    <property type="project" value="InterPro"/>
</dbReference>
<dbReference type="HOGENOM" id="CLU_041178_0_0_1"/>
<feature type="domain" description="Fatty acid hydroxylase" evidence="6">
    <location>
        <begin position="179"/>
        <end position="325"/>
    </location>
</feature>
<dbReference type="EMBL" id="BAUL01000239">
    <property type="protein sequence ID" value="GAD98278.1"/>
    <property type="molecule type" value="Genomic_DNA"/>
</dbReference>
<evidence type="ECO:0000256" key="1">
    <source>
        <dbReference type="ARBA" id="ARBA00004370"/>
    </source>
</evidence>
<feature type="transmembrane region" description="Helical" evidence="5">
    <location>
        <begin position="135"/>
        <end position="159"/>
    </location>
</feature>
<dbReference type="InParanoid" id="V5G1M7"/>
<organism evidence="7 8">
    <name type="scientific">Byssochlamys spectabilis (strain No. 5 / NBRC 109023)</name>
    <name type="common">Paecilomyces variotii</name>
    <dbReference type="NCBI Taxonomy" id="1356009"/>
    <lineage>
        <taxon>Eukaryota</taxon>
        <taxon>Fungi</taxon>
        <taxon>Dikarya</taxon>
        <taxon>Ascomycota</taxon>
        <taxon>Pezizomycotina</taxon>
        <taxon>Eurotiomycetes</taxon>
        <taxon>Eurotiomycetidae</taxon>
        <taxon>Eurotiales</taxon>
        <taxon>Thermoascaceae</taxon>
        <taxon>Paecilomyces</taxon>
    </lineage>
</organism>
<sequence>MSVQRNPKDSMKSTWRYKNRSEWTVFHWIFEILNIHPDEPDKEAPVHKKTDKTPYVPEWSSHVWVLAHATVPLLLHQYYVYQTGKDIGAIGAFILYHLAFQAISVHQIQIFRRLGYKYGFLDSDKHVRDRIPDATVAKVAMSLISTATLRPLIMILFTYHANQAPVTINWYWLPLEVGLYGIILDFWFYWYHRLMHEMDGLWKFHRTHHLTKHPNPLLTIYADEEQEFFDLVGIPLMTYFTMKLMGMPMGFYEWWMCMEYVVYAEIAGHCGVRIDGQAPSTLGFVLHYFKSEISIEDHDLHHRNGWRKSYNYGKQTRLWDRVFGTYHERIESAPENIDYSTPAHIPLW</sequence>
<dbReference type="Pfam" id="PF04116">
    <property type="entry name" value="FA_hydroxylase"/>
    <property type="match status" value="1"/>
</dbReference>